<dbReference type="AlphaFoldDB" id="A0A2P2PXH7"/>
<reference evidence="1" key="1">
    <citation type="submission" date="2018-02" db="EMBL/GenBank/DDBJ databases">
        <title>Rhizophora mucronata_Transcriptome.</title>
        <authorList>
            <person name="Meera S.P."/>
            <person name="Sreeshan A."/>
            <person name="Augustine A."/>
        </authorList>
    </citation>
    <scope>NUCLEOTIDE SEQUENCE</scope>
    <source>
        <tissue evidence="1">Leaf</tissue>
    </source>
</reference>
<proteinExistence type="predicted"/>
<name>A0A2P2PXH7_RHIMU</name>
<organism evidence="1">
    <name type="scientific">Rhizophora mucronata</name>
    <name type="common">Asiatic mangrove</name>
    <dbReference type="NCBI Taxonomy" id="61149"/>
    <lineage>
        <taxon>Eukaryota</taxon>
        <taxon>Viridiplantae</taxon>
        <taxon>Streptophyta</taxon>
        <taxon>Embryophyta</taxon>
        <taxon>Tracheophyta</taxon>
        <taxon>Spermatophyta</taxon>
        <taxon>Magnoliopsida</taxon>
        <taxon>eudicotyledons</taxon>
        <taxon>Gunneridae</taxon>
        <taxon>Pentapetalae</taxon>
        <taxon>rosids</taxon>
        <taxon>fabids</taxon>
        <taxon>Malpighiales</taxon>
        <taxon>Rhizophoraceae</taxon>
        <taxon>Rhizophora</taxon>
    </lineage>
</organism>
<evidence type="ECO:0000313" key="1">
    <source>
        <dbReference type="EMBL" id="MBX59446.1"/>
    </source>
</evidence>
<protein>
    <submittedName>
        <fullName evidence="1">Uncharacterized protein</fullName>
    </submittedName>
</protein>
<accession>A0A2P2PXH7</accession>
<dbReference type="EMBL" id="GGEC01078962">
    <property type="protein sequence ID" value="MBX59446.1"/>
    <property type="molecule type" value="Transcribed_RNA"/>
</dbReference>
<sequence length="22" mass="2671">MKKRENSKLISVIDRHKNGCWQ</sequence>